<keyword evidence="10 12" id="KW-0472">Membrane</keyword>
<feature type="domain" description="Histidine kinase" evidence="13">
    <location>
        <begin position="302"/>
        <end position="507"/>
    </location>
</feature>
<evidence type="ECO:0000256" key="6">
    <source>
        <dbReference type="ARBA" id="ARBA00022692"/>
    </source>
</evidence>
<dbReference type="GO" id="GO:0000155">
    <property type="term" value="F:phosphorelay sensor kinase activity"/>
    <property type="evidence" value="ECO:0007669"/>
    <property type="project" value="InterPro"/>
</dbReference>
<evidence type="ECO:0000259" key="13">
    <source>
        <dbReference type="PROSITE" id="PS50109"/>
    </source>
</evidence>
<evidence type="ECO:0000256" key="4">
    <source>
        <dbReference type="ARBA" id="ARBA00022553"/>
    </source>
</evidence>
<dbReference type="InterPro" id="IPR036097">
    <property type="entry name" value="HisK_dim/P_sf"/>
</dbReference>
<dbReference type="SUPFAM" id="SSF158472">
    <property type="entry name" value="HAMP domain-like"/>
    <property type="match status" value="1"/>
</dbReference>
<dbReference type="InterPro" id="IPR005467">
    <property type="entry name" value="His_kinase_dom"/>
</dbReference>
<feature type="region of interest" description="Disordered" evidence="11">
    <location>
        <begin position="94"/>
        <end position="153"/>
    </location>
</feature>
<evidence type="ECO:0000256" key="12">
    <source>
        <dbReference type="SAM" id="Phobius"/>
    </source>
</evidence>
<keyword evidence="9" id="KW-0902">Two-component regulatory system</keyword>
<keyword evidence="4" id="KW-0597">Phosphoprotein</keyword>
<dbReference type="PANTHER" id="PTHR45436:SF5">
    <property type="entry name" value="SENSOR HISTIDINE KINASE TRCS"/>
    <property type="match status" value="1"/>
</dbReference>
<dbReference type="Gene3D" id="1.10.287.130">
    <property type="match status" value="1"/>
</dbReference>
<evidence type="ECO:0000256" key="1">
    <source>
        <dbReference type="ARBA" id="ARBA00000085"/>
    </source>
</evidence>
<keyword evidence="16" id="KW-1185">Reference proteome</keyword>
<evidence type="ECO:0000256" key="2">
    <source>
        <dbReference type="ARBA" id="ARBA00004236"/>
    </source>
</evidence>
<evidence type="ECO:0000313" key="16">
    <source>
        <dbReference type="Proteomes" id="UP000540412"/>
    </source>
</evidence>
<dbReference type="InterPro" id="IPR036890">
    <property type="entry name" value="HATPase_C_sf"/>
</dbReference>
<dbReference type="Pfam" id="PF00512">
    <property type="entry name" value="HisKA"/>
    <property type="match status" value="1"/>
</dbReference>
<dbReference type="Pfam" id="PF02518">
    <property type="entry name" value="HATPase_c"/>
    <property type="match status" value="1"/>
</dbReference>
<dbReference type="CDD" id="cd06225">
    <property type="entry name" value="HAMP"/>
    <property type="match status" value="1"/>
</dbReference>
<keyword evidence="5" id="KW-0808">Transferase</keyword>
<evidence type="ECO:0000256" key="3">
    <source>
        <dbReference type="ARBA" id="ARBA00012438"/>
    </source>
</evidence>
<evidence type="ECO:0000256" key="5">
    <source>
        <dbReference type="ARBA" id="ARBA00022679"/>
    </source>
</evidence>
<dbReference type="SUPFAM" id="SSF55874">
    <property type="entry name" value="ATPase domain of HSP90 chaperone/DNA topoisomerase II/histidine kinase"/>
    <property type="match status" value="1"/>
</dbReference>
<protein>
    <recommendedName>
        <fullName evidence="3">histidine kinase</fullName>
        <ecNumber evidence="3">2.7.13.3</ecNumber>
    </recommendedName>
</protein>
<keyword evidence="8 12" id="KW-1133">Transmembrane helix</keyword>
<dbReference type="CDD" id="cd00082">
    <property type="entry name" value="HisKA"/>
    <property type="match status" value="1"/>
</dbReference>
<dbReference type="InterPro" id="IPR050428">
    <property type="entry name" value="TCS_sensor_his_kinase"/>
</dbReference>
<dbReference type="Pfam" id="PF00672">
    <property type="entry name" value="HAMP"/>
    <property type="match status" value="1"/>
</dbReference>
<comment type="subcellular location">
    <subcellularLocation>
        <location evidence="2">Cell membrane</location>
    </subcellularLocation>
</comment>
<dbReference type="EMBL" id="JACHIT010000002">
    <property type="protein sequence ID" value="MBB5916440.1"/>
    <property type="molecule type" value="Genomic_DNA"/>
</dbReference>
<keyword evidence="7 15" id="KW-0418">Kinase</keyword>
<dbReference type="InterPro" id="IPR003594">
    <property type="entry name" value="HATPase_dom"/>
</dbReference>
<keyword evidence="6 12" id="KW-0812">Transmembrane</keyword>
<organism evidence="15 16">
    <name type="scientific">Nocardia transvalensis</name>
    <dbReference type="NCBI Taxonomy" id="37333"/>
    <lineage>
        <taxon>Bacteria</taxon>
        <taxon>Bacillati</taxon>
        <taxon>Actinomycetota</taxon>
        <taxon>Actinomycetes</taxon>
        <taxon>Mycobacteriales</taxon>
        <taxon>Nocardiaceae</taxon>
        <taxon>Nocardia</taxon>
    </lineage>
</organism>
<evidence type="ECO:0000259" key="14">
    <source>
        <dbReference type="PROSITE" id="PS50885"/>
    </source>
</evidence>
<feature type="compositionally biased region" description="Acidic residues" evidence="11">
    <location>
        <begin position="114"/>
        <end position="139"/>
    </location>
</feature>
<dbReference type="SUPFAM" id="SSF47384">
    <property type="entry name" value="Homodimeric domain of signal transducing histidine kinase"/>
    <property type="match status" value="1"/>
</dbReference>
<feature type="transmembrane region" description="Helical" evidence="12">
    <location>
        <begin position="220"/>
        <end position="239"/>
    </location>
</feature>
<dbReference type="InterPro" id="IPR003660">
    <property type="entry name" value="HAMP_dom"/>
</dbReference>
<dbReference type="PROSITE" id="PS50885">
    <property type="entry name" value="HAMP"/>
    <property type="match status" value="1"/>
</dbReference>
<evidence type="ECO:0000256" key="7">
    <source>
        <dbReference type="ARBA" id="ARBA00022777"/>
    </source>
</evidence>
<dbReference type="RefSeq" id="WP_040748245.1">
    <property type="nucleotide sequence ID" value="NZ_JACHIT010000002.1"/>
</dbReference>
<dbReference type="Gene3D" id="3.30.565.10">
    <property type="entry name" value="Histidine kinase-like ATPase, C-terminal domain"/>
    <property type="match status" value="1"/>
</dbReference>
<dbReference type="FunFam" id="1.10.287.130:FF:000009">
    <property type="entry name" value="Two-component sensor histidine kinase"/>
    <property type="match status" value="1"/>
</dbReference>
<evidence type="ECO:0000313" key="15">
    <source>
        <dbReference type="EMBL" id="MBB5916440.1"/>
    </source>
</evidence>
<evidence type="ECO:0000256" key="9">
    <source>
        <dbReference type="ARBA" id="ARBA00023012"/>
    </source>
</evidence>
<feature type="transmembrane region" description="Helical" evidence="12">
    <location>
        <begin position="20"/>
        <end position="41"/>
    </location>
</feature>
<feature type="domain" description="HAMP" evidence="14">
    <location>
        <begin position="241"/>
        <end position="294"/>
    </location>
</feature>
<name>A0A7W9UL86_9NOCA</name>
<dbReference type="EC" id="2.7.13.3" evidence="3"/>
<dbReference type="PANTHER" id="PTHR45436">
    <property type="entry name" value="SENSOR HISTIDINE KINASE YKOH"/>
    <property type="match status" value="1"/>
</dbReference>
<dbReference type="SMART" id="SM00388">
    <property type="entry name" value="HisKA"/>
    <property type="match status" value="1"/>
</dbReference>
<reference evidence="15 16" key="1">
    <citation type="submission" date="2020-08" db="EMBL/GenBank/DDBJ databases">
        <title>Sequencing the genomes of 1000 actinobacteria strains.</title>
        <authorList>
            <person name="Klenk H.-P."/>
        </authorList>
    </citation>
    <scope>NUCLEOTIDE SEQUENCE [LARGE SCALE GENOMIC DNA]</scope>
    <source>
        <strain evidence="15 16">DSM 43582</strain>
    </source>
</reference>
<evidence type="ECO:0000256" key="8">
    <source>
        <dbReference type="ARBA" id="ARBA00022989"/>
    </source>
</evidence>
<sequence length="516" mass="54722">MADLRRLPRLFGSVRSRTAAAAAAVVAIGLVLAGAVVLAVLRHNLVNSAGLQAEMTARSVEAQLTRGTAPADLKLPDADTQPVQVISADGRVLAADDDLRGTPMTDFASPHEQDAEDDDDHDEDASKEDDDESEDDDKDDKDGQDSDDDAKDTVPAVTVASASTPLQFRDLQLPVAHDDTGSHQFRVAALTAAASGQPVTIYAGASLATADKAVAGARNAMLLGLPLVLALVAAVAWLVTRRALRPVEAIRTELVEIMDGDLTRRVPVPNSRDEIARLATTTNATLAALDESAERQRRFVADAAHELRSPIASLRTQLEVAQAHPHLLDMDGLVADTVRIEHVAADLLLLARLDAGEQPRREPVDLTDLVRDELEHRAHDRHPVVIDTAPEPAVVAGSRTQLGRVLTNLLDNAQRHAAAAVRVTVARDGDTVVLAVSDDGPGVPPDDRERIFGRFVRLDDARSRDEGGAGLGLAIVRDVVHRHDGLIRVEDGDAGGARFVVSLPAAGPTAPQPPSA</sequence>
<dbReference type="SMART" id="SM00387">
    <property type="entry name" value="HATPase_c"/>
    <property type="match status" value="1"/>
</dbReference>
<dbReference type="Proteomes" id="UP000540412">
    <property type="component" value="Unassembled WGS sequence"/>
</dbReference>
<dbReference type="Gene3D" id="6.10.340.10">
    <property type="match status" value="1"/>
</dbReference>
<dbReference type="InterPro" id="IPR003661">
    <property type="entry name" value="HisK_dim/P_dom"/>
</dbReference>
<evidence type="ECO:0000256" key="11">
    <source>
        <dbReference type="SAM" id="MobiDB-lite"/>
    </source>
</evidence>
<dbReference type="GO" id="GO:0005886">
    <property type="term" value="C:plasma membrane"/>
    <property type="evidence" value="ECO:0007669"/>
    <property type="project" value="UniProtKB-SubCell"/>
</dbReference>
<comment type="caution">
    <text evidence="15">The sequence shown here is derived from an EMBL/GenBank/DDBJ whole genome shotgun (WGS) entry which is preliminary data.</text>
</comment>
<proteinExistence type="predicted"/>
<dbReference type="AlphaFoldDB" id="A0A7W9UL86"/>
<accession>A0A7W9UL86</accession>
<comment type="catalytic activity">
    <reaction evidence="1">
        <text>ATP + protein L-histidine = ADP + protein N-phospho-L-histidine.</text>
        <dbReference type="EC" id="2.7.13.3"/>
    </reaction>
</comment>
<dbReference type="PRINTS" id="PR00344">
    <property type="entry name" value="BCTRLSENSOR"/>
</dbReference>
<dbReference type="InterPro" id="IPR004358">
    <property type="entry name" value="Sig_transdc_His_kin-like_C"/>
</dbReference>
<dbReference type="PROSITE" id="PS50109">
    <property type="entry name" value="HIS_KIN"/>
    <property type="match status" value="1"/>
</dbReference>
<dbReference type="SMART" id="SM00304">
    <property type="entry name" value="HAMP"/>
    <property type="match status" value="1"/>
</dbReference>
<evidence type="ECO:0000256" key="10">
    <source>
        <dbReference type="ARBA" id="ARBA00023136"/>
    </source>
</evidence>
<gene>
    <name evidence="15" type="ORF">BJY24_005352</name>
</gene>